<sequence>MGRQDYKPLIEQIRRRISHWTNLFLSMAGRLQLIASVLMSIANFWMSSFILPGECIKEINSICSAFLWLGPALSLKKAKISWDIVCLPKREGGLGLRPLKEANMVSSLKLIWRLTSQQGSLWAKWVHTYLICNGNFWAIKESTSLGAWIWRKLLKYRDKAKVFHRMEVHSGKSTSFWYDTWSDMGHLYDVVGPRGCIDMGIRATASVASVFNRQKRAHRVDVLNQIEAVLENQRLKAVDAEDTPLWKQKEGTYKNLFSTKRTWHLIRQAAPIVNWHTGIWFQQATPKYAFCTWLALHNRLTTGDRMITWSSSIDPACIFCQHGIETRNHLFFECVFTAAVWTKLTRGLLGTHFSTNWDSILSLLVSNTLDCRVRFLVRVVFQTSLLSLWRERNERRHGSTPTPSASLVKFIDRQVKNKCLSIPVTGNQRLGALLQLWFASQA</sequence>
<evidence type="ECO:0000313" key="3">
    <source>
        <dbReference type="EMBL" id="VDD51531.1"/>
    </source>
</evidence>
<evidence type="ECO:0000256" key="1">
    <source>
        <dbReference type="SAM" id="Phobius"/>
    </source>
</evidence>
<keyword evidence="1" id="KW-0472">Membrane</keyword>
<protein>
    <recommendedName>
        <fullName evidence="2">Reverse transcriptase zinc-binding domain-containing protein</fullName>
    </recommendedName>
</protein>
<proteinExistence type="predicted"/>
<accession>A0A3P6FWV8</accession>
<dbReference type="InterPro" id="IPR026960">
    <property type="entry name" value="RVT-Znf"/>
</dbReference>
<dbReference type="PANTHER" id="PTHR33116">
    <property type="entry name" value="REVERSE TRANSCRIPTASE ZINC-BINDING DOMAIN-CONTAINING PROTEIN-RELATED-RELATED"/>
    <property type="match status" value="1"/>
</dbReference>
<evidence type="ECO:0000259" key="2">
    <source>
        <dbReference type="Pfam" id="PF13966"/>
    </source>
</evidence>
<keyword evidence="1" id="KW-1133">Transmembrane helix</keyword>
<dbReference type="PANTHER" id="PTHR33116:SF78">
    <property type="entry name" value="OS12G0587133 PROTEIN"/>
    <property type="match status" value="1"/>
</dbReference>
<reference evidence="3" key="1">
    <citation type="submission" date="2018-11" db="EMBL/GenBank/DDBJ databases">
        <authorList>
            <consortium name="Genoscope - CEA"/>
            <person name="William W."/>
        </authorList>
    </citation>
    <scope>NUCLEOTIDE SEQUENCE</scope>
</reference>
<organism evidence="3">
    <name type="scientific">Brassica oleracea</name>
    <name type="common">Wild cabbage</name>
    <dbReference type="NCBI Taxonomy" id="3712"/>
    <lineage>
        <taxon>Eukaryota</taxon>
        <taxon>Viridiplantae</taxon>
        <taxon>Streptophyta</taxon>
        <taxon>Embryophyta</taxon>
        <taxon>Tracheophyta</taxon>
        <taxon>Spermatophyta</taxon>
        <taxon>Magnoliopsida</taxon>
        <taxon>eudicotyledons</taxon>
        <taxon>Gunneridae</taxon>
        <taxon>Pentapetalae</taxon>
        <taxon>rosids</taxon>
        <taxon>malvids</taxon>
        <taxon>Brassicales</taxon>
        <taxon>Brassicaceae</taxon>
        <taxon>Brassiceae</taxon>
        <taxon>Brassica</taxon>
    </lineage>
</organism>
<feature type="transmembrane region" description="Helical" evidence="1">
    <location>
        <begin position="20"/>
        <end position="46"/>
    </location>
</feature>
<dbReference type="Pfam" id="PF13966">
    <property type="entry name" value="zf-RVT"/>
    <property type="match status" value="1"/>
</dbReference>
<feature type="domain" description="Reverse transcriptase zinc-binding" evidence="2">
    <location>
        <begin position="257"/>
        <end position="341"/>
    </location>
</feature>
<name>A0A3P6FWV8_BRAOL</name>
<dbReference type="EMBL" id="LR031878">
    <property type="protein sequence ID" value="VDD51531.1"/>
    <property type="molecule type" value="Genomic_DNA"/>
</dbReference>
<gene>
    <name evidence="3" type="ORF">BOLC1T03920H</name>
</gene>
<keyword evidence="1" id="KW-0812">Transmembrane</keyword>
<dbReference type="AlphaFoldDB" id="A0A3P6FWV8"/>